<dbReference type="OrthoDB" id="6644872at2"/>
<gene>
    <name evidence="1" type="ORF">CCS41_02900</name>
</gene>
<evidence type="ECO:0000313" key="2">
    <source>
        <dbReference type="Proteomes" id="UP000261875"/>
    </source>
</evidence>
<dbReference type="EMBL" id="CP021659">
    <property type="protein sequence ID" value="AWK13674.1"/>
    <property type="molecule type" value="Genomic_DNA"/>
</dbReference>
<dbReference type="AlphaFoldDB" id="A0A2U8I6Z3"/>
<keyword evidence="2" id="KW-1185">Reference proteome</keyword>
<evidence type="ECO:0000313" key="1">
    <source>
        <dbReference type="EMBL" id="AWK13674.1"/>
    </source>
</evidence>
<sequence length="381" mass="42959">MNYFFWSVVIPHNDPTNDDKPLHALYVQKDNTDAKAMNLADFGLTNGEVLTIKNALITTKQGFIYQLSNDRILTLSGIENAFIENNRDWSIAFATHIKQLQGSTRKKETIQIALHLSISGLLQGDENQSIPLLAWYAKDSQHFVICKTDLGQNLTICGISDGLKGAWMLNNKGVKNKEIGYVPVMNASLLPSLFTGSVLQNEDSVPAANVLTLDNMLGDGFISARVNRKGTVIEGDIQGVTSKGILLNISMTHDNEFKITLIAVTDIFTDEYRGDHLKTALHSLCQNYSYNEMVIVALPDNKKGYYQPKKNILFILANEKYNYFGFDSKKIEAYFSRCDEQYLIRINSQGQDKLIDNQQHCYQREGGGYYPRYGFYRNTVS</sequence>
<reference evidence="1 2" key="1">
    <citation type="submission" date="2017-05" db="EMBL/GenBank/DDBJ databases">
        <title>Genome sequence of Candidatus Fukatsuia symbiotica and Candidatus Hamiltonella defensa from Acyrthosiphon pisum strain 5D.</title>
        <authorList>
            <person name="Patel V.A."/>
            <person name="Chevignon G."/>
            <person name="Russell J.A."/>
            <person name="Oliver K.M."/>
        </authorList>
    </citation>
    <scope>NUCLEOTIDE SEQUENCE [LARGE SCALE GENOMIC DNA]</scope>
    <source>
        <strain evidence="1 2">5D</strain>
    </source>
</reference>
<accession>A0A2U8I6Z3</accession>
<name>A0A2U8I6Z3_9GAMM</name>
<dbReference type="KEGG" id="fsm:CCS41_02900"/>
<organism evidence="1 2">
    <name type="scientific">Candidatus Fukatsuia symbiotica</name>
    <dbReference type="NCBI Taxonomy" id="1878942"/>
    <lineage>
        <taxon>Bacteria</taxon>
        <taxon>Pseudomonadati</taxon>
        <taxon>Pseudomonadota</taxon>
        <taxon>Gammaproteobacteria</taxon>
        <taxon>Enterobacterales</taxon>
        <taxon>Yersiniaceae</taxon>
        <taxon>Candidatus Fukatsuia</taxon>
    </lineage>
</organism>
<protein>
    <submittedName>
        <fullName evidence="1">Uncharacterized protein</fullName>
    </submittedName>
</protein>
<proteinExistence type="predicted"/>
<dbReference type="Proteomes" id="UP000261875">
    <property type="component" value="Chromosome"/>
</dbReference>